<dbReference type="GO" id="GO:0019877">
    <property type="term" value="P:diaminopimelate biosynthetic process"/>
    <property type="evidence" value="ECO:0007669"/>
    <property type="project" value="UniProtKB-ARBA"/>
</dbReference>
<keyword evidence="1 5" id="KW-0378">Hydrolase</keyword>
<dbReference type="Proteomes" id="UP000183107">
    <property type="component" value="Unassembled WGS sequence"/>
</dbReference>
<feature type="signal peptide" evidence="3">
    <location>
        <begin position="1"/>
        <end position="31"/>
    </location>
</feature>
<feature type="domain" description="Peptidase M20 dimerisation" evidence="4">
    <location>
        <begin position="242"/>
        <end position="333"/>
    </location>
</feature>
<dbReference type="GO" id="GO:0046872">
    <property type="term" value="F:metal ion binding"/>
    <property type="evidence" value="ECO:0007669"/>
    <property type="project" value="UniProtKB-KW"/>
</dbReference>
<proteinExistence type="predicted"/>
<feature type="binding site" evidence="2">
    <location>
        <position position="148"/>
    </location>
    <ligand>
        <name>Mn(2+)</name>
        <dbReference type="ChEBI" id="CHEBI:29035"/>
        <label>2</label>
    </ligand>
</feature>
<evidence type="ECO:0000256" key="2">
    <source>
        <dbReference type="PIRSR" id="PIRSR005962-1"/>
    </source>
</evidence>
<dbReference type="SUPFAM" id="SSF53187">
    <property type="entry name" value="Zn-dependent exopeptidases"/>
    <property type="match status" value="1"/>
</dbReference>
<gene>
    <name evidence="5" type="ORF">SAMN05216386_0404</name>
</gene>
<name>A0A1I4XYU6_9PROT</name>
<reference evidence="6" key="1">
    <citation type="submission" date="2016-10" db="EMBL/GenBank/DDBJ databases">
        <authorList>
            <person name="Varghese N."/>
        </authorList>
    </citation>
    <scope>NUCLEOTIDE SEQUENCE [LARGE SCALE GENOMIC DNA]</scope>
    <source>
        <strain evidence="6">Nsp8</strain>
    </source>
</reference>
<organism evidence="5 6">
    <name type="scientific">Nitrosospira briensis</name>
    <dbReference type="NCBI Taxonomy" id="35799"/>
    <lineage>
        <taxon>Bacteria</taxon>
        <taxon>Pseudomonadati</taxon>
        <taxon>Pseudomonadota</taxon>
        <taxon>Betaproteobacteria</taxon>
        <taxon>Nitrosomonadales</taxon>
        <taxon>Nitrosomonadaceae</taxon>
        <taxon>Nitrosospira</taxon>
    </lineage>
</organism>
<dbReference type="Gene3D" id="3.30.70.360">
    <property type="match status" value="1"/>
</dbReference>
<accession>A0A1I4XYU6</accession>
<feature type="binding site" evidence="2">
    <location>
        <position position="146"/>
    </location>
    <ligand>
        <name>Mn(2+)</name>
        <dbReference type="ChEBI" id="CHEBI:29035"/>
        <label>2</label>
    </ligand>
</feature>
<feature type="binding site" evidence="2">
    <location>
        <position position="182"/>
    </location>
    <ligand>
        <name>Mn(2+)</name>
        <dbReference type="ChEBI" id="CHEBI:29035"/>
        <label>2</label>
    </ligand>
</feature>
<dbReference type="RefSeq" id="WP_074794020.1">
    <property type="nucleotide sequence ID" value="NZ_FOVJ01000001.1"/>
</dbReference>
<dbReference type="PANTHER" id="PTHR11014:SF63">
    <property type="entry name" value="METALLOPEPTIDASE, PUTATIVE (AFU_ORTHOLOGUE AFUA_6G09600)-RELATED"/>
    <property type="match status" value="1"/>
</dbReference>
<dbReference type="GO" id="GO:0050118">
    <property type="term" value="F:N-acetyldiaminopimelate deacetylase activity"/>
    <property type="evidence" value="ECO:0007669"/>
    <property type="project" value="UniProtKB-ARBA"/>
</dbReference>
<keyword evidence="6" id="KW-1185">Reference proteome</keyword>
<dbReference type="NCBIfam" id="TIGR01891">
    <property type="entry name" value="amidohydrolases"/>
    <property type="match status" value="1"/>
</dbReference>
<evidence type="ECO:0000259" key="4">
    <source>
        <dbReference type="Pfam" id="PF07687"/>
    </source>
</evidence>
<dbReference type="Pfam" id="PF07687">
    <property type="entry name" value="M20_dimer"/>
    <property type="match status" value="1"/>
</dbReference>
<dbReference type="InterPro" id="IPR036264">
    <property type="entry name" value="Bact_exopeptidase_dim_dom"/>
</dbReference>
<feature type="binding site" evidence="2">
    <location>
        <position position="218"/>
    </location>
    <ligand>
        <name>Mn(2+)</name>
        <dbReference type="ChEBI" id="CHEBI:29035"/>
        <label>2</label>
    </ligand>
</feature>
<dbReference type="Gene3D" id="3.40.630.10">
    <property type="entry name" value="Zn peptidases"/>
    <property type="match status" value="1"/>
</dbReference>
<evidence type="ECO:0000256" key="3">
    <source>
        <dbReference type="SAM" id="SignalP"/>
    </source>
</evidence>
<keyword evidence="3" id="KW-0732">Signal</keyword>
<dbReference type="InterPro" id="IPR017439">
    <property type="entry name" value="Amidohydrolase"/>
</dbReference>
<dbReference type="SUPFAM" id="SSF55031">
    <property type="entry name" value="Bacterial exopeptidase dimerisation domain"/>
    <property type="match status" value="1"/>
</dbReference>
<comment type="cofactor">
    <cofactor evidence="2">
        <name>Mn(2+)</name>
        <dbReference type="ChEBI" id="CHEBI:29035"/>
    </cofactor>
    <text evidence="2">The Mn(2+) ion enhances activity.</text>
</comment>
<dbReference type="InterPro" id="IPR002933">
    <property type="entry name" value="Peptidase_M20"/>
</dbReference>
<dbReference type="Pfam" id="PF01546">
    <property type="entry name" value="Peptidase_M20"/>
    <property type="match status" value="1"/>
</dbReference>
<dbReference type="InterPro" id="IPR011650">
    <property type="entry name" value="Peptidase_M20_dimer"/>
</dbReference>
<feature type="binding site" evidence="2">
    <location>
        <position position="418"/>
    </location>
    <ligand>
        <name>Mn(2+)</name>
        <dbReference type="ChEBI" id="CHEBI:29035"/>
        <label>2</label>
    </ligand>
</feature>
<dbReference type="PIRSF" id="PIRSF005962">
    <property type="entry name" value="Pept_M20D_amidohydro"/>
    <property type="match status" value="1"/>
</dbReference>
<sequence length="453" mass="48004">MKKTSFAEDVCFKMQALVVALLILVTSTAGAQEASLEAQIRERSAAVEKQLIAWRRDIHQHPELGDQERRTSRLVAEHLKRLGVDVQTGVGRTGVVGILKGAKPGPVVGLRADMDALPVTEPEGLPFASKATAVYHGKEVSVMHACGHDAHTAMLMATAEILAGMKEQLPGTVMFIFQPAEEGSSVVMPGEGKSWGAKLMLEEGLFKNVKPDAVFAVHVMPGPSGEISWRTGATTASGDMLQISVHGRQGHGGMPWNTIDPIVTSAQVLTGLQTVVSRRANLALSPAVVTIGAIKGGTGPNVIPDRVDMSGTIRAYDESVREQVGQDVKLSAENIAESAGAKAEVSVIPIYATTINDAALAAKMEPIIRKAADGKVAVARLIGASEDFSYLAQEAPGLYLFLGVTPEDQDPLKVAPNHSPHFFVDERALVVGTRTMALMTAAFLTGQVMDVAK</sequence>
<dbReference type="EMBL" id="FOVJ01000001">
    <property type="protein sequence ID" value="SFN31004.1"/>
    <property type="molecule type" value="Genomic_DNA"/>
</dbReference>
<keyword evidence="2" id="KW-0479">Metal-binding</keyword>
<evidence type="ECO:0000256" key="1">
    <source>
        <dbReference type="ARBA" id="ARBA00022801"/>
    </source>
</evidence>
<evidence type="ECO:0000313" key="5">
    <source>
        <dbReference type="EMBL" id="SFN31004.1"/>
    </source>
</evidence>
<dbReference type="PANTHER" id="PTHR11014">
    <property type="entry name" value="PEPTIDASE M20 FAMILY MEMBER"/>
    <property type="match status" value="1"/>
</dbReference>
<keyword evidence="2" id="KW-0464">Manganese</keyword>
<dbReference type="FunFam" id="3.30.70.360:FF:000001">
    <property type="entry name" value="N-acetyldiaminopimelate deacetylase"/>
    <property type="match status" value="1"/>
</dbReference>
<protein>
    <submittedName>
        <fullName evidence="5">Amidohydrolase</fullName>
    </submittedName>
</protein>
<dbReference type="AlphaFoldDB" id="A0A1I4XYU6"/>
<evidence type="ECO:0000313" key="6">
    <source>
        <dbReference type="Proteomes" id="UP000183107"/>
    </source>
</evidence>
<feature type="chain" id="PRO_5010315196" evidence="3">
    <location>
        <begin position="32"/>
        <end position="453"/>
    </location>
</feature>